<dbReference type="STRING" id="1379680.GCA_001612615_01208"/>
<keyword evidence="4" id="KW-1185">Reference proteome</keyword>
<dbReference type="OrthoDB" id="4382031at2"/>
<sequence>MSLSRSIFVGVIAAGAVVAGAGPAVAEQAEPWETRIGDLYGAMALSRSTGAASYAVNYTSLAAADANAIDECGARDCQVVVHFRNACGAVAQGADGRVGWAWDTTKGGAERAAIQVLGLSAPPFPDLGSASPRPASTVLSACTSNVG</sequence>
<evidence type="ECO:0000313" key="3">
    <source>
        <dbReference type="EMBL" id="SNY80130.1"/>
    </source>
</evidence>
<accession>A0A285L5B1</accession>
<dbReference type="RefSeq" id="WP_097244412.1">
    <property type="nucleotide sequence ID" value="NZ_OBEG01000001.1"/>
</dbReference>
<dbReference type="AlphaFoldDB" id="A0A285L5B1"/>
<feature type="chain" id="PRO_5012063497" description="DUF4189 domain-containing protein" evidence="1">
    <location>
        <begin position="27"/>
        <end position="147"/>
    </location>
</feature>
<dbReference type="Proteomes" id="UP000219565">
    <property type="component" value="Unassembled WGS sequence"/>
</dbReference>
<feature type="domain" description="DUF4189" evidence="2">
    <location>
        <begin position="40"/>
        <end position="115"/>
    </location>
</feature>
<keyword evidence="1" id="KW-0732">Signal</keyword>
<evidence type="ECO:0000313" key="4">
    <source>
        <dbReference type="Proteomes" id="UP000219565"/>
    </source>
</evidence>
<evidence type="ECO:0000256" key="1">
    <source>
        <dbReference type="SAM" id="SignalP"/>
    </source>
</evidence>
<reference evidence="3 4" key="1">
    <citation type="submission" date="2017-09" db="EMBL/GenBank/DDBJ databases">
        <authorList>
            <person name="Ehlers B."/>
            <person name="Leendertz F.H."/>
        </authorList>
    </citation>
    <scope>NUCLEOTIDE SEQUENCE [LARGE SCALE GENOMIC DNA]</scope>
    <source>
        <strain evidence="3 4">DSM 45537</strain>
    </source>
</reference>
<name>A0A285L5B1_9NOCA</name>
<dbReference type="EMBL" id="OBEG01000001">
    <property type="protein sequence ID" value="SNY80130.1"/>
    <property type="molecule type" value="Genomic_DNA"/>
</dbReference>
<evidence type="ECO:0000259" key="2">
    <source>
        <dbReference type="Pfam" id="PF13827"/>
    </source>
</evidence>
<organism evidence="3 4">
    <name type="scientific">Nocardia amikacinitolerans</name>
    <dbReference type="NCBI Taxonomy" id="756689"/>
    <lineage>
        <taxon>Bacteria</taxon>
        <taxon>Bacillati</taxon>
        <taxon>Actinomycetota</taxon>
        <taxon>Actinomycetes</taxon>
        <taxon>Mycobacteriales</taxon>
        <taxon>Nocardiaceae</taxon>
        <taxon>Nocardia</taxon>
    </lineage>
</organism>
<protein>
    <recommendedName>
        <fullName evidence="2">DUF4189 domain-containing protein</fullName>
    </recommendedName>
</protein>
<gene>
    <name evidence="3" type="ORF">SAMN04244553_1845</name>
</gene>
<proteinExistence type="predicted"/>
<dbReference type="InterPro" id="IPR025240">
    <property type="entry name" value="DUF4189"/>
</dbReference>
<feature type="signal peptide" evidence="1">
    <location>
        <begin position="1"/>
        <end position="26"/>
    </location>
</feature>
<dbReference type="Pfam" id="PF13827">
    <property type="entry name" value="DUF4189"/>
    <property type="match status" value="1"/>
</dbReference>